<dbReference type="GO" id="GO:0000324">
    <property type="term" value="C:fungal-type vacuole"/>
    <property type="evidence" value="ECO:0007669"/>
    <property type="project" value="TreeGrafter"/>
</dbReference>
<comment type="similarity">
    <text evidence="1">Belongs to the peptidase A1 family.</text>
</comment>
<evidence type="ECO:0000256" key="2">
    <source>
        <dbReference type="PIRSR" id="PIRSR601461-2"/>
    </source>
</evidence>
<name>A0A9P4TRE1_9PEZI</name>
<dbReference type="InterPro" id="IPR001461">
    <property type="entry name" value="Aspartic_peptidase_A1"/>
</dbReference>
<accession>A0A9P4TRE1</accession>
<gene>
    <name evidence="4" type="ORF">EJ08DRAFT_654735</name>
</gene>
<dbReference type="EMBL" id="MU007160">
    <property type="protein sequence ID" value="KAF2416403.1"/>
    <property type="molecule type" value="Genomic_DNA"/>
</dbReference>
<dbReference type="OrthoDB" id="15189at2759"/>
<feature type="disulfide bond" evidence="2">
    <location>
        <begin position="42"/>
        <end position="76"/>
    </location>
</feature>
<keyword evidence="2" id="KW-1015">Disulfide bond</keyword>
<dbReference type="InterPro" id="IPR033121">
    <property type="entry name" value="PEPTIDASE_A1"/>
</dbReference>
<proteinExistence type="inferred from homology"/>
<dbReference type="GO" id="GO:0006508">
    <property type="term" value="P:proteolysis"/>
    <property type="evidence" value="ECO:0007669"/>
    <property type="project" value="UniProtKB-KW"/>
</dbReference>
<dbReference type="Proteomes" id="UP000800235">
    <property type="component" value="Unassembled WGS sequence"/>
</dbReference>
<dbReference type="GO" id="GO:0004190">
    <property type="term" value="F:aspartic-type endopeptidase activity"/>
    <property type="evidence" value="ECO:0007669"/>
    <property type="project" value="InterPro"/>
</dbReference>
<keyword evidence="5" id="KW-1185">Reference proteome</keyword>
<dbReference type="InterPro" id="IPR021109">
    <property type="entry name" value="Peptidase_aspartic_dom_sf"/>
</dbReference>
<dbReference type="PANTHER" id="PTHR47966:SF47">
    <property type="entry name" value="ENDOPEPTIDASE, PUTATIVE (AFU_ORTHOLOGUE AFUA_3G01220)-RELATED"/>
    <property type="match status" value="1"/>
</dbReference>
<keyword evidence="4" id="KW-0378">Hydrolase</keyword>
<evidence type="ECO:0000256" key="1">
    <source>
        <dbReference type="ARBA" id="ARBA00007447"/>
    </source>
</evidence>
<evidence type="ECO:0000313" key="4">
    <source>
        <dbReference type="EMBL" id="KAF2416403.1"/>
    </source>
</evidence>
<dbReference type="PANTHER" id="PTHR47966">
    <property type="entry name" value="BETA-SITE APP-CLEAVING ENZYME, ISOFORM A-RELATED"/>
    <property type="match status" value="1"/>
</dbReference>
<comment type="caution">
    <text evidence="4">The sequence shown here is derived from an EMBL/GenBank/DDBJ whole genome shotgun (WGS) entry which is preliminary data.</text>
</comment>
<keyword evidence="4" id="KW-0645">Protease</keyword>
<protein>
    <submittedName>
        <fullName evidence="4">Acid protease</fullName>
    </submittedName>
</protein>
<dbReference type="Pfam" id="PF00026">
    <property type="entry name" value="Asp"/>
    <property type="match status" value="1"/>
</dbReference>
<feature type="non-terminal residue" evidence="4">
    <location>
        <position position="116"/>
    </location>
</feature>
<evidence type="ECO:0000313" key="5">
    <source>
        <dbReference type="Proteomes" id="UP000800235"/>
    </source>
</evidence>
<dbReference type="PROSITE" id="PS51767">
    <property type="entry name" value="PEPTIDASE_A1"/>
    <property type="match status" value="1"/>
</dbReference>
<sequence length="116" mass="12274">MQINLDSGTTLLLLPKDIAKSVNDRFVPPAKFNPRLGYTVDCAAKAPKFGVKISGTTFWIDGKDLVLPAEKAGEGCTSAIGESSWPGGLILGAAFMRNVVSVFDVGAAEMRFAARV</sequence>
<organism evidence="4 5">
    <name type="scientific">Tothia fuscella</name>
    <dbReference type="NCBI Taxonomy" id="1048955"/>
    <lineage>
        <taxon>Eukaryota</taxon>
        <taxon>Fungi</taxon>
        <taxon>Dikarya</taxon>
        <taxon>Ascomycota</taxon>
        <taxon>Pezizomycotina</taxon>
        <taxon>Dothideomycetes</taxon>
        <taxon>Pleosporomycetidae</taxon>
        <taxon>Venturiales</taxon>
        <taxon>Cylindrosympodiaceae</taxon>
        <taxon>Tothia</taxon>
    </lineage>
</organism>
<feature type="domain" description="Peptidase A1" evidence="3">
    <location>
        <begin position="1"/>
        <end position="113"/>
    </location>
</feature>
<reference evidence="4" key="1">
    <citation type="journal article" date="2020" name="Stud. Mycol.">
        <title>101 Dothideomycetes genomes: a test case for predicting lifestyles and emergence of pathogens.</title>
        <authorList>
            <person name="Haridas S."/>
            <person name="Albert R."/>
            <person name="Binder M."/>
            <person name="Bloem J."/>
            <person name="Labutti K."/>
            <person name="Salamov A."/>
            <person name="Andreopoulos B."/>
            <person name="Baker S."/>
            <person name="Barry K."/>
            <person name="Bills G."/>
            <person name="Bluhm B."/>
            <person name="Cannon C."/>
            <person name="Castanera R."/>
            <person name="Culley D."/>
            <person name="Daum C."/>
            <person name="Ezra D."/>
            <person name="Gonzalez J."/>
            <person name="Henrissat B."/>
            <person name="Kuo A."/>
            <person name="Liang C."/>
            <person name="Lipzen A."/>
            <person name="Lutzoni F."/>
            <person name="Magnuson J."/>
            <person name="Mondo S."/>
            <person name="Nolan M."/>
            <person name="Ohm R."/>
            <person name="Pangilinan J."/>
            <person name="Park H.-J."/>
            <person name="Ramirez L."/>
            <person name="Alfaro M."/>
            <person name="Sun H."/>
            <person name="Tritt A."/>
            <person name="Yoshinaga Y."/>
            <person name="Zwiers L.-H."/>
            <person name="Turgeon B."/>
            <person name="Goodwin S."/>
            <person name="Spatafora J."/>
            <person name="Crous P."/>
            <person name="Grigoriev I."/>
        </authorList>
    </citation>
    <scope>NUCLEOTIDE SEQUENCE</scope>
    <source>
        <strain evidence="4">CBS 130266</strain>
    </source>
</reference>
<dbReference type="SUPFAM" id="SSF50630">
    <property type="entry name" value="Acid proteases"/>
    <property type="match status" value="1"/>
</dbReference>
<dbReference type="Gene3D" id="2.40.70.10">
    <property type="entry name" value="Acid Proteases"/>
    <property type="match status" value="1"/>
</dbReference>
<evidence type="ECO:0000259" key="3">
    <source>
        <dbReference type="PROSITE" id="PS51767"/>
    </source>
</evidence>
<dbReference type="AlphaFoldDB" id="A0A9P4TRE1"/>